<reference evidence="1" key="1">
    <citation type="journal article" date="2017" name="Appl. Environ. Microbiol.">
        <title>Molecular characterization of an Endozoicomonas-like organism causing infection in king scallop Pecten maximus L.</title>
        <authorList>
            <person name="Cano I."/>
            <person name="van Aerle R."/>
            <person name="Ross S."/>
            <person name="Verner-Jeffreys D.W."/>
            <person name="Paley R.K."/>
            <person name="Rimmer G."/>
            <person name="Ryder D."/>
            <person name="Hooper P."/>
            <person name="Stone D."/>
            <person name="Feist S.W."/>
        </authorList>
    </citation>
    <scope>NUCLEOTIDE SEQUENCE</scope>
</reference>
<organism evidence="1">
    <name type="scientific">invertebrate metagenome</name>
    <dbReference type="NCBI Taxonomy" id="1711999"/>
    <lineage>
        <taxon>unclassified sequences</taxon>
        <taxon>metagenomes</taxon>
        <taxon>organismal metagenomes</taxon>
    </lineage>
</organism>
<name>A0A2H9T434_9ZZZZ</name>
<dbReference type="AlphaFoldDB" id="A0A2H9T434"/>
<accession>A0A2H9T434</accession>
<gene>
    <name evidence="1" type="ORF">CI610_03100</name>
</gene>
<protein>
    <submittedName>
        <fullName evidence="1">Uncharacterized protein</fullName>
    </submittedName>
</protein>
<sequence length="54" mass="6481">MGLNGHMNFDIFGWFDSFDFEFEVKVFTKACYSLNIRFLSVLVLQKTIKRFEHI</sequence>
<dbReference type="EMBL" id="NSIT01000309">
    <property type="protein sequence ID" value="PJE77968.1"/>
    <property type="molecule type" value="Genomic_DNA"/>
</dbReference>
<comment type="caution">
    <text evidence="1">The sequence shown here is derived from an EMBL/GenBank/DDBJ whole genome shotgun (WGS) entry which is preliminary data.</text>
</comment>
<proteinExistence type="predicted"/>
<evidence type="ECO:0000313" key="1">
    <source>
        <dbReference type="EMBL" id="PJE77968.1"/>
    </source>
</evidence>